<sequence>MNENENFCKAIEQAVVLPCAKEMQLISDEKCDFSSAYRRKIRRLTKNQDKTPHSLIKTTLQKMIFIIAAVLMIGSITVAAVPPLREWFVGLFASSNDNNTDVWNVHGDVPADDLTDAFVCCEPTYIPNGFAEQDRTQEETMLIIDYSSNNEFIEYTQSSILTNNQIDTQNRTTEKVSINDNDALLSYDADTSTIVWTDGRYSYTITGDLCKSDIIKMADSVNSTK</sequence>
<gene>
    <name evidence="3" type="ORF">NE632_11095</name>
</gene>
<dbReference type="Pfam" id="PF14285">
    <property type="entry name" value="DUF4367"/>
    <property type="match status" value="1"/>
</dbReference>
<reference evidence="3" key="1">
    <citation type="submission" date="2022-06" db="EMBL/GenBank/DDBJ databases">
        <title>Isolation of gut microbiota from human fecal samples.</title>
        <authorList>
            <person name="Pamer E.G."/>
            <person name="Barat B."/>
            <person name="Waligurski E."/>
            <person name="Medina S."/>
            <person name="Paddock L."/>
            <person name="Mostad J."/>
        </authorList>
    </citation>
    <scope>NUCLEOTIDE SEQUENCE</scope>
    <source>
        <strain evidence="3">DFI.5.57</strain>
    </source>
</reference>
<keyword evidence="1" id="KW-0472">Membrane</keyword>
<feature type="domain" description="DUF4367" evidence="2">
    <location>
        <begin position="122"/>
        <end position="221"/>
    </location>
</feature>
<proteinExistence type="predicted"/>
<keyword evidence="1" id="KW-1133">Transmembrane helix</keyword>
<keyword evidence="1" id="KW-0812">Transmembrane</keyword>
<evidence type="ECO:0000259" key="2">
    <source>
        <dbReference type="Pfam" id="PF14285"/>
    </source>
</evidence>
<name>A0AAW5KQH1_9FIRM</name>
<comment type="caution">
    <text evidence="3">The sequence shown here is derived from an EMBL/GenBank/DDBJ whole genome shotgun (WGS) entry which is preliminary data.</text>
</comment>
<accession>A0AAW5KQH1</accession>
<dbReference type="InterPro" id="IPR025377">
    <property type="entry name" value="DUF4367"/>
</dbReference>
<dbReference type="Proteomes" id="UP001206236">
    <property type="component" value="Unassembled WGS sequence"/>
</dbReference>
<feature type="transmembrane region" description="Helical" evidence="1">
    <location>
        <begin position="63"/>
        <end position="84"/>
    </location>
</feature>
<evidence type="ECO:0000313" key="3">
    <source>
        <dbReference type="EMBL" id="MCQ5153847.1"/>
    </source>
</evidence>
<dbReference type="EMBL" id="JANGCN010000028">
    <property type="protein sequence ID" value="MCQ5153847.1"/>
    <property type="molecule type" value="Genomic_DNA"/>
</dbReference>
<protein>
    <submittedName>
        <fullName evidence="3">DUF4367 domain-containing protein</fullName>
    </submittedName>
</protein>
<dbReference type="AlphaFoldDB" id="A0AAW5KQH1"/>
<evidence type="ECO:0000256" key="1">
    <source>
        <dbReference type="SAM" id="Phobius"/>
    </source>
</evidence>
<organism evidence="3 4">
    <name type="scientific">Ruminococcus bicirculans</name>
    <name type="common">ex Wegman et al. 2014</name>
    <dbReference type="NCBI Taxonomy" id="1160721"/>
    <lineage>
        <taxon>Bacteria</taxon>
        <taxon>Bacillati</taxon>
        <taxon>Bacillota</taxon>
        <taxon>Clostridia</taxon>
        <taxon>Eubacteriales</taxon>
        <taxon>Oscillospiraceae</taxon>
        <taxon>Ruminococcus</taxon>
    </lineage>
</organism>
<dbReference type="RefSeq" id="WP_256322356.1">
    <property type="nucleotide sequence ID" value="NZ_JANGCN010000028.1"/>
</dbReference>
<evidence type="ECO:0000313" key="4">
    <source>
        <dbReference type="Proteomes" id="UP001206236"/>
    </source>
</evidence>